<keyword evidence="2" id="KW-1185">Reference proteome</keyword>
<feature type="non-terminal residue" evidence="1">
    <location>
        <position position="343"/>
    </location>
</feature>
<reference evidence="1 2" key="1">
    <citation type="submission" date="2020-07" db="EMBL/GenBank/DDBJ databases">
        <title>Comparative genomics of pyrophilous fungi reveals a link between fire events and developmental genes.</title>
        <authorList>
            <consortium name="DOE Joint Genome Institute"/>
            <person name="Steindorff A.S."/>
            <person name="Carver A."/>
            <person name="Calhoun S."/>
            <person name="Stillman K."/>
            <person name="Liu H."/>
            <person name="Lipzen A."/>
            <person name="Pangilinan J."/>
            <person name="Labutti K."/>
            <person name="Bruns T.D."/>
            <person name="Grigoriev I.V."/>
        </authorList>
    </citation>
    <scope>NUCLEOTIDE SEQUENCE [LARGE SCALE GENOMIC DNA]</scope>
    <source>
        <strain evidence="1 2">CBS 144469</strain>
    </source>
</reference>
<protein>
    <submittedName>
        <fullName evidence="1">Uncharacterized protein</fullName>
    </submittedName>
</protein>
<organism evidence="1 2">
    <name type="scientific">Ephemerocybe angulata</name>
    <dbReference type="NCBI Taxonomy" id="980116"/>
    <lineage>
        <taxon>Eukaryota</taxon>
        <taxon>Fungi</taxon>
        <taxon>Dikarya</taxon>
        <taxon>Basidiomycota</taxon>
        <taxon>Agaricomycotina</taxon>
        <taxon>Agaricomycetes</taxon>
        <taxon>Agaricomycetidae</taxon>
        <taxon>Agaricales</taxon>
        <taxon>Agaricineae</taxon>
        <taxon>Psathyrellaceae</taxon>
        <taxon>Ephemerocybe</taxon>
    </lineage>
</organism>
<gene>
    <name evidence="1" type="ORF">DFP72DRAFT_1123544</name>
</gene>
<dbReference type="EMBL" id="JACGCI010000032">
    <property type="protein sequence ID" value="KAF6754953.1"/>
    <property type="molecule type" value="Genomic_DNA"/>
</dbReference>
<dbReference type="OrthoDB" id="3056461at2759"/>
<evidence type="ECO:0000313" key="1">
    <source>
        <dbReference type="EMBL" id="KAF6754953.1"/>
    </source>
</evidence>
<dbReference type="AlphaFoldDB" id="A0A8H6M455"/>
<evidence type="ECO:0000313" key="2">
    <source>
        <dbReference type="Proteomes" id="UP000521943"/>
    </source>
</evidence>
<proteinExistence type="predicted"/>
<name>A0A8H6M455_9AGAR</name>
<feature type="non-terminal residue" evidence="1">
    <location>
        <position position="1"/>
    </location>
</feature>
<dbReference type="Proteomes" id="UP000521943">
    <property type="component" value="Unassembled WGS sequence"/>
</dbReference>
<accession>A0A8H6M455</accession>
<comment type="caution">
    <text evidence="1">The sequence shown here is derived from an EMBL/GenBank/DDBJ whole genome shotgun (WGS) entry which is preliminary data.</text>
</comment>
<sequence length="343" mass="39648">EKRKDFQLKKSDLPADLGGLKDAMIFHIRLLWHLLDAKAIPGDPPQTNLELFLDQFKSKAAVFARRGSSHLLVSVKKITGASRLATYKSRSKIVLHARKMEENLVLYIDSNIARFGLVKWAPDFRQSPYSAYNSACRIIAIDTFRQAVVSHAYASYKPNIAYAEDMDLLIRLYDHVVHHFFYGRYTREVHNPGSVQVADEQNTVYKSRSRLAESRLNFMVENRWNPLLHALASTAATSDDERDPGDKKLDNRPVFYTRRRPERSAAANSFIRDLEFKREKNARLDRSKRWKERVRIVPSHDQEDTLFPALPEGMPIDYFDPDFYNSLEPNLRSRIAIPEVALL</sequence>